<sequence length="378" mass="39478">MPYAIRRPGARRAIHMGALLAFALVSQAVAADARADESAPAGHEGDRTADALGATAGYDRLDLALPHRAGPVAASVWYPVGTPTYGGLVGDNPVFRGTPAFVGAAPAEGRFPLLVVSHGSGGNMDNLGWLSSALALRGVMVLAVNHPGSTSGDSSPRRSIDLAARARDLTAALDALLADPAFGPRVDRDRIAVLGFSLGGSTALQLAGARLDRGRYRDYCTRFAEATDCVFFGKGGVDLAALPESFEAELRDPRIRAAVAVDPGMSYGFTPESVLDMHLPVLLVDFAPPDDWTGFDPGLARDVGAAGSGLALRLPEVERATIGPAIHFSFLGLCKPEGAALLEAERDDPVCTDPAVSDRAAVHEHVTARITAFLKARL</sequence>
<dbReference type="PIRSF" id="PIRSF031982">
    <property type="entry name" value="UCP031982_abhydr"/>
    <property type="match status" value="1"/>
</dbReference>
<reference evidence="3" key="1">
    <citation type="submission" date="2020-12" db="EMBL/GenBank/DDBJ databases">
        <title>Methylobrevis albus sp. nov., isolated from fresh water lack sediment.</title>
        <authorList>
            <person name="Zou Q."/>
        </authorList>
    </citation>
    <scope>NUCLEOTIDE SEQUENCE</scope>
    <source>
        <strain evidence="3">L22</strain>
    </source>
</reference>
<accession>A0A931MY22</accession>
<dbReference type="Proteomes" id="UP000631694">
    <property type="component" value="Unassembled WGS sequence"/>
</dbReference>
<dbReference type="InterPro" id="IPR016986">
    <property type="entry name" value="UCP031982_abhydr"/>
</dbReference>
<gene>
    <name evidence="3" type="ORF">I5731_08830</name>
</gene>
<feature type="chain" id="PRO_5037786286" description="Dienelactone hydrolase" evidence="2">
    <location>
        <begin position="31"/>
        <end position="378"/>
    </location>
</feature>
<dbReference type="EMBL" id="JADZLT010000049">
    <property type="protein sequence ID" value="MBH0237922.1"/>
    <property type="molecule type" value="Genomic_DNA"/>
</dbReference>
<evidence type="ECO:0008006" key="5">
    <source>
        <dbReference type="Google" id="ProtNLM"/>
    </source>
</evidence>
<dbReference type="RefSeq" id="WP_197310981.1">
    <property type="nucleotide sequence ID" value="NZ_JADZLT010000049.1"/>
</dbReference>
<organism evidence="3 4">
    <name type="scientific">Methylobrevis albus</name>
    <dbReference type="NCBI Taxonomy" id="2793297"/>
    <lineage>
        <taxon>Bacteria</taxon>
        <taxon>Pseudomonadati</taxon>
        <taxon>Pseudomonadota</taxon>
        <taxon>Alphaproteobacteria</taxon>
        <taxon>Hyphomicrobiales</taxon>
        <taxon>Pleomorphomonadaceae</taxon>
        <taxon>Methylobrevis</taxon>
    </lineage>
</organism>
<protein>
    <recommendedName>
        <fullName evidence="5">Dienelactone hydrolase</fullName>
    </recommendedName>
</protein>
<dbReference type="AlphaFoldDB" id="A0A931MY22"/>
<dbReference type="PANTHER" id="PTHR22946:SF9">
    <property type="entry name" value="POLYKETIDE TRANSFERASE AF380"/>
    <property type="match status" value="1"/>
</dbReference>
<proteinExistence type="predicted"/>
<dbReference type="InterPro" id="IPR050261">
    <property type="entry name" value="FrsA_esterase"/>
</dbReference>
<dbReference type="Gene3D" id="3.40.50.1820">
    <property type="entry name" value="alpha/beta hydrolase"/>
    <property type="match status" value="1"/>
</dbReference>
<evidence type="ECO:0000313" key="3">
    <source>
        <dbReference type="EMBL" id="MBH0237922.1"/>
    </source>
</evidence>
<keyword evidence="1" id="KW-0378">Hydrolase</keyword>
<evidence type="ECO:0000313" key="4">
    <source>
        <dbReference type="Proteomes" id="UP000631694"/>
    </source>
</evidence>
<evidence type="ECO:0000256" key="1">
    <source>
        <dbReference type="ARBA" id="ARBA00022801"/>
    </source>
</evidence>
<comment type="caution">
    <text evidence="3">The sequence shown here is derived from an EMBL/GenBank/DDBJ whole genome shotgun (WGS) entry which is preliminary data.</text>
</comment>
<keyword evidence="4" id="KW-1185">Reference proteome</keyword>
<evidence type="ECO:0000256" key="2">
    <source>
        <dbReference type="SAM" id="SignalP"/>
    </source>
</evidence>
<feature type="signal peptide" evidence="2">
    <location>
        <begin position="1"/>
        <end position="30"/>
    </location>
</feature>
<dbReference type="PANTHER" id="PTHR22946">
    <property type="entry name" value="DIENELACTONE HYDROLASE DOMAIN-CONTAINING PROTEIN-RELATED"/>
    <property type="match status" value="1"/>
</dbReference>
<keyword evidence="2" id="KW-0732">Signal</keyword>
<dbReference type="SUPFAM" id="SSF53474">
    <property type="entry name" value="alpha/beta-Hydrolases"/>
    <property type="match status" value="1"/>
</dbReference>
<dbReference type="GO" id="GO:0052689">
    <property type="term" value="F:carboxylic ester hydrolase activity"/>
    <property type="evidence" value="ECO:0007669"/>
    <property type="project" value="UniProtKB-ARBA"/>
</dbReference>
<dbReference type="InterPro" id="IPR029058">
    <property type="entry name" value="AB_hydrolase_fold"/>
</dbReference>
<name>A0A931MY22_9HYPH</name>